<gene>
    <name evidence="1" type="ORF">DX914_12890</name>
</gene>
<comment type="caution">
    <text evidence="1">The sequence shown here is derived from an EMBL/GenBank/DDBJ whole genome shotgun (WGS) entry which is preliminary data.</text>
</comment>
<keyword evidence="2" id="KW-1185">Reference proteome</keyword>
<sequence>MTAAAFAAPAATKPSSHACAADALIQAQKLLEFHTDGDDRAKVSGPAKPLPSIVNPANKQQRFDVLEVWGYVYKGQYRMRLEYWRDGKDCVLMGQEILEHASL</sequence>
<evidence type="ECO:0000313" key="2">
    <source>
        <dbReference type="Proteomes" id="UP000264492"/>
    </source>
</evidence>
<dbReference type="EMBL" id="QTSU01000002">
    <property type="protein sequence ID" value="RDZ27575.1"/>
    <property type="molecule type" value="Genomic_DNA"/>
</dbReference>
<dbReference type="OrthoDB" id="5569088at2"/>
<proteinExistence type="predicted"/>
<name>A0A371K0Z6_9GAMM</name>
<reference evidence="1 2" key="1">
    <citation type="submission" date="2018-08" db="EMBL/GenBank/DDBJ databases">
        <title>Lysobacter sp. zong2l5, whole genome shotgun sequence.</title>
        <authorList>
            <person name="Zhang X."/>
            <person name="Feng G."/>
            <person name="Zhu H."/>
        </authorList>
    </citation>
    <scope>NUCLEOTIDE SEQUENCE [LARGE SCALE GENOMIC DNA]</scope>
    <source>
        <strain evidence="2">zong2l5</strain>
    </source>
</reference>
<dbReference type="AlphaFoldDB" id="A0A371K0Z6"/>
<evidence type="ECO:0000313" key="1">
    <source>
        <dbReference type="EMBL" id="RDZ27575.1"/>
    </source>
</evidence>
<organism evidence="1 2">
    <name type="scientific">Lysobacter silvisoli</name>
    <dbReference type="NCBI Taxonomy" id="2293254"/>
    <lineage>
        <taxon>Bacteria</taxon>
        <taxon>Pseudomonadati</taxon>
        <taxon>Pseudomonadota</taxon>
        <taxon>Gammaproteobacteria</taxon>
        <taxon>Lysobacterales</taxon>
        <taxon>Lysobacteraceae</taxon>
        <taxon>Lysobacter</taxon>
    </lineage>
</organism>
<accession>A0A371K0Z6</accession>
<protein>
    <submittedName>
        <fullName evidence="1">Uncharacterized protein</fullName>
    </submittedName>
</protein>
<dbReference type="Proteomes" id="UP000264492">
    <property type="component" value="Unassembled WGS sequence"/>
</dbReference>